<evidence type="ECO:0000256" key="1">
    <source>
        <dbReference type="SAM" id="MobiDB-lite"/>
    </source>
</evidence>
<evidence type="ECO:0008006" key="7">
    <source>
        <dbReference type="Google" id="ProtNLM"/>
    </source>
</evidence>
<evidence type="ECO:0000259" key="2">
    <source>
        <dbReference type="Pfam" id="PF25500"/>
    </source>
</evidence>
<name>A0A2K2DC07_BRADI</name>
<dbReference type="Pfam" id="PF25500">
    <property type="entry name" value="DUF7913"/>
    <property type="match status" value="2"/>
</dbReference>
<feature type="domain" description="DUF7913" evidence="2">
    <location>
        <begin position="14"/>
        <end position="54"/>
    </location>
</feature>
<dbReference type="Pfam" id="PF25502">
    <property type="entry name" value="DUF7915"/>
    <property type="match status" value="1"/>
</dbReference>
<proteinExistence type="predicted"/>
<dbReference type="OrthoDB" id="781822at2759"/>
<evidence type="ECO:0000313" key="5">
    <source>
        <dbReference type="EnsemblPlants" id="PNT71820"/>
    </source>
</evidence>
<reference evidence="4" key="2">
    <citation type="submission" date="2017-06" db="EMBL/GenBank/DDBJ databases">
        <title>WGS assembly of Brachypodium distachyon.</title>
        <authorList>
            <consortium name="The International Brachypodium Initiative"/>
            <person name="Lucas S."/>
            <person name="Harmon-Smith M."/>
            <person name="Lail K."/>
            <person name="Tice H."/>
            <person name="Grimwood J."/>
            <person name="Bruce D."/>
            <person name="Barry K."/>
            <person name="Shu S."/>
            <person name="Lindquist E."/>
            <person name="Wang M."/>
            <person name="Pitluck S."/>
            <person name="Vogel J.P."/>
            <person name="Garvin D.F."/>
            <person name="Mockler T.C."/>
            <person name="Schmutz J."/>
            <person name="Rokhsar D."/>
            <person name="Bevan M.W."/>
        </authorList>
    </citation>
    <scope>NUCLEOTIDE SEQUENCE</scope>
    <source>
        <strain evidence="4">Bd21</strain>
    </source>
</reference>
<dbReference type="Gramene" id="PNT71820">
    <property type="protein sequence ID" value="PNT71820"/>
    <property type="gene ID" value="BRADI_2g35940v3"/>
</dbReference>
<dbReference type="InterPro" id="IPR057235">
    <property type="entry name" value="DUF7913"/>
</dbReference>
<dbReference type="PANTHER" id="PTHR33913:SF1">
    <property type="entry name" value="DRBM DOMAIN-CONTAINING PROTEIN"/>
    <property type="match status" value="1"/>
</dbReference>
<evidence type="ECO:0000313" key="6">
    <source>
        <dbReference type="Proteomes" id="UP000008810"/>
    </source>
</evidence>
<feature type="compositionally biased region" description="Polar residues" evidence="1">
    <location>
        <begin position="332"/>
        <end position="359"/>
    </location>
</feature>
<dbReference type="Proteomes" id="UP000008810">
    <property type="component" value="Chromosome 2"/>
</dbReference>
<feature type="region of interest" description="Disordered" evidence="1">
    <location>
        <begin position="421"/>
        <end position="463"/>
    </location>
</feature>
<dbReference type="STRING" id="15368.A0A2K2DC07"/>
<dbReference type="RefSeq" id="XP_014753514.1">
    <property type="nucleotide sequence ID" value="XM_014898028.2"/>
</dbReference>
<organism evidence="4">
    <name type="scientific">Brachypodium distachyon</name>
    <name type="common">Purple false brome</name>
    <name type="synonym">Trachynia distachya</name>
    <dbReference type="NCBI Taxonomy" id="15368"/>
    <lineage>
        <taxon>Eukaryota</taxon>
        <taxon>Viridiplantae</taxon>
        <taxon>Streptophyta</taxon>
        <taxon>Embryophyta</taxon>
        <taxon>Tracheophyta</taxon>
        <taxon>Spermatophyta</taxon>
        <taxon>Magnoliopsida</taxon>
        <taxon>Liliopsida</taxon>
        <taxon>Poales</taxon>
        <taxon>Poaceae</taxon>
        <taxon>BOP clade</taxon>
        <taxon>Pooideae</taxon>
        <taxon>Stipodae</taxon>
        <taxon>Brachypodieae</taxon>
        <taxon>Brachypodium</taxon>
    </lineage>
</organism>
<dbReference type="InterPro" id="IPR057237">
    <property type="entry name" value="DUF7915"/>
</dbReference>
<dbReference type="EnsemblPlants" id="PNT71820">
    <property type="protein sequence ID" value="PNT71820"/>
    <property type="gene ID" value="BRADI_2g35940v3"/>
</dbReference>
<dbReference type="SUPFAM" id="SSF54768">
    <property type="entry name" value="dsRNA-binding domain-like"/>
    <property type="match status" value="1"/>
</dbReference>
<evidence type="ECO:0000259" key="3">
    <source>
        <dbReference type="Pfam" id="PF25502"/>
    </source>
</evidence>
<protein>
    <recommendedName>
        <fullName evidence="7">DRBM domain-containing protein</fullName>
    </recommendedName>
</protein>
<reference evidence="5" key="3">
    <citation type="submission" date="2018-08" db="UniProtKB">
        <authorList>
            <consortium name="EnsemblPlants"/>
        </authorList>
    </citation>
    <scope>IDENTIFICATION</scope>
    <source>
        <strain evidence="5">cv. Bd21</strain>
    </source>
</reference>
<dbReference type="AlphaFoldDB" id="A0A2K2DC07"/>
<feature type="domain" description="DUF7915" evidence="3">
    <location>
        <begin position="213"/>
        <end position="317"/>
    </location>
</feature>
<keyword evidence="6" id="KW-1185">Reference proteome</keyword>
<dbReference type="ExpressionAtlas" id="A0A2K2DC07">
    <property type="expression patterns" value="baseline"/>
</dbReference>
<accession>A0A2K2DC07</accession>
<feature type="compositionally biased region" description="Low complexity" evidence="1">
    <location>
        <begin position="361"/>
        <end position="373"/>
    </location>
</feature>
<evidence type="ECO:0000313" key="4">
    <source>
        <dbReference type="EMBL" id="PNT71820.1"/>
    </source>
</evidence>
<dbReference type="GeneID" id="104582750"/>
<gene>
    <name evidence="5" type="primary">LOC104582750</name>
    <name evidence="4" type="ORF">BRADI_2g35940v3</name>
</gene>
<dbReference type="EMBL" id="CM000881">
    <property type="protein sequence ID" value="PNT71820.1"/>
    <property type="molecule type" value="Genomic_DNA"/>
</dbReference>
<dbReference type="PANTHER" id="PTHR33913">
    <property type="entry name" value="ALEURONE LAYER MORPHOGENESIS PROTEIN"/>
    <property type="match status" value="1"/>
</dbReference>
<reference evidence="4 5" key="1">
    <citation type="journal article" date="2010" name="Nature">
        <title>Genome sequencing and analysis of the model grass Brachypodium distachyon.</title>
        <authorList>
            <consortium name="International Brachypodium Initiative"/>
        </authorList>
    </citation>
    <scope>NUCLEOTIDE SEQUENCE [LARGE SCALE GENOMIC DNA]</scope>
    <source>
        <strain evidence="4">Bd21</strain>
        <strain evidence="5">cv. Bd21</strain>
    </source>
</reference>
<feature type="region of interest" description="Disordered" evidence="1">
    <location>
        <begin position="330"/>
        <end position="401"/>
    </location>
</feature>
<sequence length="667" mass="73338">MNYGEEGGGGAGGEVVQTEDAVKMLVEHLVRPVLPAGARAAAVTPEMEKAVAQQAFGPGLGLESEARARPGMSGFEPGRATHAQIHTAVILYNYYHRNLSPQLAFADAKRFLLCASLSVGEDLFSFLSMVNEKNPGEDLRPSVTDRAVIDACEIAEALDASIDFPDMSLWPIAKVAVLLLDPTRKKCLIEFSSDTKGVWSIIEKEFDASAGNSHSSMLQQLAFTEVERRTGMKRSNLRLLGEDLTYSLSTKRTTTKLLIVEYGQNMNRDLMEMPLQELISSMTGPLFVNDLFLETSSVVEHYHILPYKQILLQLPQRNWPSDSALNEIAESVEQQESNSKSNMQDRNTKVPTPKQTKQAVKSAATNSNNSCNSSKRRKKNKQTYEAETTAAVNMKGRDGESPLRVNDSLIVVDVDASKLASKSGNTKPAEASAGKNTLQAGVHTEQKQSIGGDDITPTVFPTKAPTVDHVTKNIALEGQNMGVPEKSGGITENENDQMFDSLQSIKKIRDDLLHKQNILAERSAQCDMDIQTILSEGKLTPTVISIVDKYMKTSSNMAEVANSSCSGRGDQTLTTKRIKLKEAPLQRNKCQELDEISRNSNWILPRYTVLPSENGMFDASVHLRGLDFEIRTKGGHCKTPHEARKSAAASMIDELFKKAEEEKSEEE</sequence>
<dbReference type="Gene3D" id="3.30.160.20">
    <property type="match status" value="1"/>
</dbReference>
<feature type="domain" description="DUF7913" evidence="2">
    <location>
        <begin position="83"/>
        <end position="159"/>
    </location>
</feature>